<name>A0ACC0KEH7_CHOFU</name>
<gene>
    <name evidence="1" type="ORF">MSG28_003173</name>
</gene>
<evidence type="ECO:0000313" key="1">
    <source>
        <dbReference type="EMBL" id="KAI8434640.1"/>
    </source>
</evidence>
<proteinExistence type="predicted"/>
<accession>A0ACC0KEH7</accession>
<reference evidence="1 2" key="1">
    <citation type="journal article" date="2022" name="Genome Biol. Evol.">
        <title>The Spruce Budworm Genome: Reconstructing the Evolutionary History of Antifreeze Proteins.</title>
        <authorList>
            <person name="Beliveau C."/>
            <person name="Gagne P."/>
            <person name="Picq S."/>
            <person name="Vernygora O."/>
            <person name="Keeling C.I."/>
            <person name="Pinkney K."/>
            <person name="Doucet D."/>
            <person name="Wen F."/>
            <person name="Johnston J.S."/>
            <person name="Maaroufi H."/>
            <person name="Boyle B."/>
            <person name="Laroche J."/>
            <person name="Dewar K."/>
            <person name="Juretic N."/>
            <person name="Blackburn G."/>
            <person name="Nisole A."/>
            <person name="Brunet B."/>
            <person name="Brandao M."/>
            <person name="Lumley L."/>
            <person name="Duan J."/>
            <person name="Quan G."/>
            <person name="Lucarotti C.J."/>
            <person name="Roe A.D."/>
            <person name="Sperling F.A.H."/>
            <person name="Levesque R.C."/>
            <person name="Cusson M."/>
        </authorList>
    </citation>
    <scope>NUCLEOTIDE SEQUENCE [LARGE SCALE GENOMIC DNA]</scope>
    <source>
        <strain evidence="1">Glfc:IPQL:Cfum</strain>
    </source>
</reference>
<organism evidence="1 2">
    <name type="scientific">Choristoneura fumiferana</name>
    <name type="common">Spruce budworm moth</name>
    <name type="synonym">Archips fumiferana</name>
    <dbReference type="NCBI Taxonomy" id="7141"/>
    <lineage>
        <taxon>Eukaryota</taxon>
        <taxon>Metazoa</taxon>
        <taxon>Ecdysozoa</taxon>
        <taxon>Arthropoda</taxon>
        <taxon>Hexapoda</taxon>
        <taxon>Insecta</taxon>
        <taxon>Pterygota</taxon>
        <taxon>Neoptera</taxon>
        <taxon>Endopterygota</taxon>
        <taxon>Lepidoptera</taxon>
        <taxon>Glossata</taxon>
        <taxon>Ditrysia</taxon>
        <taxon>Tortricoidea</taxon>
        <taxon>Tortricidae</taxon>
        <taxon>Tortricinae</taxon>
        <taxon>Choristoneura</taxon>
    </lineage>
</organism>
<dbReference type="Proteomes" id="UP001064048">
    <property type="component" value="Chromosome 5"/>
</dbReference>
<evidence type="ECO:0000313" key="2">
    <source>
        <dbReference type="Proteomes" id="UP001064048"/>
    </source>
</evidence>
<dbReference type="EMBL" id="CM046105">
    <property type="protein sequence ID" value="KAI8434640.1"/>
    <property type="molecule type" value="Genomic_DNA"/>
</dbReference>
<comment type="caution">
    <text evidence="1">The sequence shown here is derived from an EMBL/GenBank/DDBJ whole genome shotgun (WGS) entry which is preliminary data.</text>
</comment>
<sequence>FMGIHITNATVTIHGPTLTLEGSASQLHADGAAGGPARALVFCANLVEARARVLKERKCLGEAGLSMLVEGTVKADGPLNVEKIHCAVSNTRVSFQDELYEFVQKHRRYKRPQVRQYAAEDADSAPVLPRLSPVIPKIFSLKIDTTNVTCMDNVTSTDFKVALSSLQINSRFSAAAVHVDAAGAAAARAQVYVALQLDQLELAAETKRRDLERLLYLDKLKLDAKDNYAYTTDVFVQLLYLLPHEHKHPMNSTITYHTMLTRFRLNQSSSSEQRNHDLEKGVLNLYLILSTLNILYEHEDVFRWYTSFAERLDQSKRMQIQNVNTSQSPGLLTSVLSACVVQGCAELRNGALRARLPAPLDAGCQGLKVKLDQLLDTRAFVGQSLPSMLTRHRLPGVQGLNWASCSTIGVWHIKEPYGSAFPRVLLGARHWSAELLLDAGWAARARAGAPPRRQHAWGAALVAVALVKWGSHGPRDSKVEAMMDCLRFEWSPGVAETIINLLDCIHAYRQPKPSQPSLPSPCQVAVNVALSHINMFLVVSEDMCLMTRVDAVTLEKSAAKGAAVVSGLKVVDMVPYKG</sequence>
<feature type="non-terminal residue" evidence="1">
    <location>
        <position position="1"/>
    </location>
</feature>
<protein>
    <submittedName>
        <fullName evidence="1">Uncharacterized protein</fullName>
    </submittedName>
</protein>
<keyword evidence="2" id="KW-1185">Reference proteome</keyword>